<evidence type="ECO:0000313" key="6">
    <source>
        <dbReference type="Proteomes" id="UP000095085"/>
    </source>
</evidence>
<dbReference type="GO" id="GO:0070636">
    <property type="term" value="F:nicotinic acid riboside hydrolase activity"/>
    <property type="evidence" value="ECO:0007669"/>
    <property type="project" value="EnsemblFungi"/>
</dbReference>
<dbReference type="GO" id="GO:0008655">
    <property type="term" value="P:pyrimidine-containing compound salvage"/>
    <property type="evidence" value="ECO:0007669"/>
    <property type="project" value="EnsemblFungi"/>
</dbReference>
<dbReference type="GO" id="GO:0019358">
    <property type="term" value="P:nicotinate nucleotide salvage"/>
    <property type="evidence" value="ECO:0007669"/>
    <property type="project" value="EnsemblFungi"/>
</dbReference>
<dbReference type="AlphaFoldDB" id="A0A1E4RNW8"/>
<accession>A0A1E4RNW8</accession>
<protein>
    <submittedName>
        <fullName evidence="5">Nucleoside hydrolase</fullName>
    </submittedName>
</protein>
<dbReference type="GO" id="GO:0005829">
    <property type="term" value="C:cytosol"/>
    <property type="evidence" value="ECO:0007669"/>
    <property type="project" value="TreeGrafter"/>
</dbReference>
<evidence type="ECO:0000256" key="2">
    <source>
        <dbReference type="ARBA" id="ARBA00022801"/>
    </source>
</evidence>
<dbReference type="GO" id="GO:0045437">
    <property type="term" value="F:uridine nucleosidase activity"/>
    <property type="evidence" value="ECO:0007669"/>
    <property type="project" value="EnsemblFungi"/>
</dbReference>
<reference evidence="6" key="1">
    <citation type="submission" date="2016-05" db="EMBL/GenBank/DDBJ databases">
        <title>Comparative genomics of biotechnologically important yeasts.</title>
        <authorList>
            <consortium name="DOE Joint Genome Institute"/>
            <person name="Riley R."/>
            <person name="Haridas S."/>
            <person name="Wolfe K.H."/>
            <person name="Lopes M.R."/>
            <person name="Hittinger C.T."/>
            <person name="Goker M."/>
            <person name="Salamov A."/>
            <person name="Wisecaver J."/>
            <person name="Long T.M."/>
            <person name="Aerts A.L."/>
            <person name="Barry K."/>
            <person name="Choi C."/>
            <person name="Clum A."/>
            <person name="Coughlan A.Y."/>
            <person name="Deshpande S."/>
            <person name="Douglass A.P."/>
            <person name="Hanson S.J."/>
            <person name="Klenk H.-P."/>
            <person name="Labutti K."/>
            <person name="Lapidus A."/>
            <person name="Lindquist E."/>
            <person name="Lipzen A."/>
            <person name="Meier-Kolthoff J.P."/>
            <person name="Ohm R.A."/>
            <person name="Otillar R.P."/>
            <person name="Pangilinan J."/>
            <person name="Peng Y."/>
            <person name="Rokas A."/>
            <person name="Rosa C.A."/>
            <person name="Scheuner C."/>
            <person name="Sibirny A.A."/>
            <person name="Slot J.C."/>
            <person name="Stielow J.B."/>
            <person name="Sun H."/>
            <person name="Kurtzman C.P."/>
            <person name="Blackwell M."/>
            <person name="Grigoriev I.V."/>
            <person name="Jeffries T.W."/>
        </authorList>
    </citation>
    <scope>NUCLEOTIDE SEQUENCE [LARGE SCALE GENOMIC DNA]</scope>
    <source>
        <strain evidence="6">NRRL Y-1933</strain>
    </source>
</reference>
<dbReference type="PANTHER" id="PTHR12304">
    <property type="entry name" value="INOSINE-URIDINE PREFERRING NUCLEOSIDE HYDROLASE"/>
    <property type="match status" value="1"/>
</dbReference>
<dbReference type="GeneID" id="30995446"/>
<sequence length="348" mass="38831">MTVQYQIPVWLDCDPGNDDTFGILLAAFHPRFKLLGISTVHGNAPLHKTTHNAVALLDVLGFKQDQIKVYPGAEEPLKGEPLFAAHIHGDSGIGGATLPETPKIKPSNDIGYLEAMRDSVLQYPNQICIVCTGTLTNFAQLIIKYPEVKSKIRFLSLMGGALNMGNITSFAEFNLYCDPKASEIVLNDPVIGPKSILAPLNITHTAVANSAVRLKIYNPQDENSNSSIREMFYKIIMFYSKAYETRYGIIEGPPLHDPVAIFSLLPLIQKQQNPEENLDEDYKYHYLRRKLTIVQDGEHKGETLVKDNDSSIEEEDGSYIGLNANIDLFWEYILDSLKLADEQVFGSK</sequence>
<dbReference type="InterPro" id="IPR001910">
    <property type="entry name" value="Inosine/uridine_hydrolase_dom"/>
</dbReference>
<name>A0A1E4RNW8_9ASCO</name>
<dbReference type="GO" id="GO:0006152">
    <property type="term" value="P:purine nucleoside catabolic process"/>
    <property type="evidence" value="ECO:0007669"/>
    <property type="project" value="TreeGrafter"/>
</dbReference>
<dbReference type="InterPro" id="IPR036452">
    <property type="entry name" value="Ribo_hydro-like"/>
</dbReference>
<dbReference type="GO" id="GO:0006216">
    <property type="term" value="P:cytidine catabolic process"/>
    <property type="evidence" value="ECO:0007669"/>
    <property type="project" value="EnsemblFungi"/>
</dbReference>
<evidence type="ECO:0000256" key="3">
    <source>
        <dbReference type="ARBA" id="ARBA00023295"/>
    </source>
</evidence>
<dbReference type="Gene3D" id="3.90.245.10">
    <property type="entry name" value="Ribonucleoside hydrolase-like"/>
    <property type="match status" value="1"/>
</dbReference>
<dbReference type="GO" id="GO:0008477">
    <property type="term" value="F:purine nucleosidase activity"/>
    <property type="evidence" value="ECO:0007669"/>
    <property type="project" value="TreeGrafter"/>
</dbReference>
<organism evidence="5 6">
    <name type="scientific">Hyphopichia burtonii NRRL Y-1933</name>
    <dbReference type="NCBI Taxonomy" id="984485"/>
    <lineage>
        <taxon>Eukaryota</taxon>
        <taxon>Fungi</taxon>
        <taxon>Dikarya</taxon>
        <taxon>Ascomycota</taxon>
        <taxon>Saccharomycotina</taxon>
        <taxon>Pichiomycetes</taxon>
        <taxon>Debaryomycetaceae</taxon>
        <taxon>Hyphopichia</taxon>
    </lineage>
</organism>
<dbReference type="Pfam" id="PF01156">
    <property type="entry name" value="IU_nuc_hydro"/>
    <property type="match status" value="1"/>
</dbReference>
<dbReference type="SUPFAM" id="SSF53590">
    <property type="entry name" value="Nucleoside hydrolase"/>
    <property type="match status" value="1"/>
</dbReference>
<proteinExistence type="inferred from homology"/>
<keyword evidence="3" id="KW-0326">Glycosidase</keyword>
<dbReference type="EMBL" id="KV454539">
    <property type="protein sequence ID" value="ODV68968.1"/>
    <property type="molecule type" value="Genomic_DNA"/>
</dbReference>
<evidence type="ECO:0000256" key="1">
    <source>
        <dbReference type="ARBA" id="ARBA00009176"/>
    </source>
</evidence>
<dbReference type="Proteomes" id="UP000095085">
    <property type="component" value="Unassembled WGS sequence"/>
</dbReference>
<dbReference type="CDD" id="cd02651">
    <property type="entry name" value="nuc_hydro_IU_UC_XIUA"/>
    <property type="match status" value="1"/>
</dbReference>
<keyword evidence="6" id="KW-1185">Reference proteome</keyword>
<dbReference type="STRING" id="984485.A0A1E4RNW8"/>
<evidence type="ECO:0000259" key="4">
    <source>
        <dbReference type="Pfam" id="PF01156"/>
    </source>
</evidence>
<dbReference type="PANTHER" id="PTHR12304:SF4">
    <property type="entry name" value="URIDINE NUCLEOSIDASE"/>
    <property type="match status" value="1"/>
</dbReference>
<comment type="similarity">
    <text evidence="1">Belongs to the IUNH family.</text>
</comment>
<evidence type="ECO:0000313" key="5">
    <source>
        <dbReference type="EMBL" id="ODV68968.1"/>
    </source>
</evidence>
<dbReference type="RefSeq" id="XP_020078035.1">
    <property type="nucleotide sequence ID" value="XM_020220896.1"/>
</dbReference>
<dbReference type="InterPro" id="IPR023186">
    <property type="entry name" value="IUNH"/>
</dbReference>
<keyword evidence="2 5" id="KW-0378">Hydrolase</keyword>
<dbReference type="GO" id="GO:0006218">
    <property type="term" value="P:uridine catabolic process"/>
    <property type="evidence" value="ECO:0007669"/>
    <property type="project" value="EnsemblFungi"/>
</dbReference>
<dbReference type="GO" id="GO:0070635">
    <property type="term" value="F:nicotinamide riboside hydrolase activity"/>
    <property type="evidence" value="ECO:0007669"/>
    <property type="project" value="EnsemblFungi"/>
</dbReference>
<dbReference type="OrthoDB" id="432381at2759"/>
<feature type="domain" description="Inosine/uridine-preferring nucleoside hydrolase" evidence="4">
    <location>
        <begin position="9"/>
        <end position="330"/>
    </location>
</feature>
<dbReference type="GO" id="GO:0034355">
    <property type="term" value="P:NAD+ biosynthetic process via the salvage pathway"/>
    <property type="evidence" value="ECO:0007669"/>
    <property type="project" value="EnsemblFungi"/>
</dbReference>
<gene>
    <name evidence="5" type="ORF">HYPBUDRAFT_152214</name>
</gene>